<evidence type="ECO:0000256" key="3">
    <source>
        <dbReference type="ARBA" id="ARBA00023015"/>
    </source>
</evidence>
<reference evidence="7 8" key="1">
    <citation type="submission" date="2023-07" db="EMBL/GenBank/DDBJ databases">
        <title>Genomic Encyclopedia of Type Strains, Phase IV (KMG-IV): sequencing the most valuable type-strain genomes for metagenomic binning, comparative biology and taxonomic classification.</title>
        <authorList>
            <person name="Goeker M."/>
        </authorList>
    </citation>
    <scope>NUCLEOTIDE SEQUENCE [LARGE SCALE GENOMIC DNA]</scope>
    <source>
        <strain evidence="7 8">DSM 3770</strain>
    </source>
</reference>
<dbReference type="InterPro" id="IPR015424">
    <property type="entry name" value="PyrdxlP-dep_Trfase"/>
</dbReference>
<dbReference type="SMART" id="SM00345">
    <property type="entry name" value="HTH_GNTR"/>
    <property type="match status" value="1"/>
</dbReference>
<dbReference type="InterPro" id="IPR051446">
    <property type="entry name" value="HTH_trans_reg/aminotransferase"/>
</dbReference>
<dbReference type="Gene3D" id="3.40.640.10">
    <property type="entry name" value="Type I PLP-dependent aspartate aminotransferase-like (Major domain)"/>
    <property type="match status" value="1"/>
</dbReference>
<evidence type="ECO:0000256" key="4">
    <source>
        <dbReference type="ARBA" id="ARBA00023125"/>
    </source>
</evidence>
<keyword evidence="8" id="KW-1185">Reference proteome</keyword>
<dbReference type="Pfam" id="PF00392">
    <property type="entry name" value="GntR"/>
    <property type="match status" value="1"/>
</dbReference>
<comment type="similarity">
    <text evidence="1">In the C-terminal section; belongs to the class-I pyridoxal-phosphate-dependent aminotransferase family.</text>
</comment>
<keyword evidence="5" id="KW-0804">Transcription</keyword>
<keyword evidence="7" id="KW-0808">Transferase</keyword>
<accession>A0ABU0L8R4</accession>
<dbReference type="InterPro" id="IPR000524">
    <property type="entry name" value="Tscrpt_reg_HTH_GntR"/>
</dbReference>
<gene>
    <name evidence="7" type="ORF">QOZ94_000215</name>
</gene>
<dbReference type="InterPro" id="IPR015421">
    <property type="entry name" value="PyrdxlP-dep_Trfase_major"/>
</dbReference>
<dbReference type="CDD" id="cd00609">
    <property type="entry name" value="AAT_like"/>
    <property type="match status" value="1"/>
</dbReference>
<evidence type="ECO:0000313" key="8">
    <source>
        <dbReference type="Proteomes" id="UP001241747"/>
    </source>
</evidence>
<keyword evidence="3" id="KW-0805">Transcription regulation</keyword>
<proteinExistence type="inferred from homology"/>
<dbReference type="Gene3D" id="1.10.10.10">
    <property type="entry name" value="Winged helix-like DNA-binding domain superfamily/Winged helix DNA-binding domain"/>
    <property type="match status" value="1"/>
</dbReference>
<dbReference type="EMBL" id="JAUSVY010000001">
    <property type="protein sequence ID" value="MDQ0503445.1"/>
    <property type="molecule type" value="Genomic_DNA"/>
</dbReference>
<dbReference type="InterPro" id="IPR036388">
    <property type="entry name" value="WH-like_DNA-bd_sf"/>
</dbReference>
<evidence type="ECO:0000256" key="2">
    <source>
        <dbReference type="ARBA" id="ARBA00022898"/>
    </source>
</evidence>
<keyword evidence="2" id="KW-0663">Pyridoxal phosphate</keyword>
<name>A0ABU0L8R4_XANAG</name>
<keyword evidence="7" id="KW-0032">Aminotransferase</keyword>
<dbReference type="InterPro" id="IPR004839">
    <property type="entry name" value="Aminotransferase_I/II_large"/>
</dbReference>
<sequence length="501" mass="52875">MPLLPVLSLPALPLPILPLPLDRAGAVTLQEQIYQALKSRIVAGALPAGTRLAATREAARALGVSRNTVILAYERLASEGYVEVRAHAGAFVARLLLDPRPPPTTLPAPLQFEDDPPPAVNGPHLITRDATRPVFDLWYARPDPRLFPAAQWRRLGNAALGACAVGLSAYGPVGGDPRLRRAIATHIAVHRGIAVQPEQVVVTSGAQDALNLISRLFLTPGDRVVVEDPGYAAAAQVFEAHGARLHPVPVDAEGLDAAGVERLGPRLVYVTPARQFPTGARMSPARRTALLAACAACGSLIVEDDYDGEIVFDRPPPAALATGEGRERTLFVGSFSKTLGSGLRLGYMVVPLRFAAAAEATKSLMSYGQSWLDQQILAAFLEGGHYQRHLNRLRTAYRARRDAALAGLRHIFGDRLAVPATDGGLHLCCVLPDDGPDASSVAAAARAVGVGLHPAAECGVRSAGATLARTLLVGFGALTPDELALAFTRIGQSLEARRAGN</sequence>
<organism evidence="7 8">
    <name type="scientific">Xanthobacter agilis</name>
    <dbReference type="NCBI Taxonomy" id="47492"/>
    <lineage>
        <taxon>Bacteria</taxon>
        <taxon>Pseudomonadati</taxon>
        <taxon>Pseudomonadota</taxon>
        <taxon>Alphaproteobacteria</taxon>
        <taxon>Hyphomicrobiales</taxon>
        <taxon>Xanthobacteraceae</taxon>
        <taxon>Xanthobacter</taxon>
    </lineage>
</organism>
<dbReference type="PROSITE" id="PS50949">
    <property type="entry name" value="HTH_GNTR"/>
    <property type="match status" value="1"/>
</dbReference>
<dbReference type="SUPFAM" id="SSF46785">
    <property type="entry name" value="Winged helix' DNA-binding domain"/>
    <property type="match status" value="1"/>
</dbReference>
<evidence type="ECO:0000256" key="1">
    <source>
        <dbReference type="ARBA" id="ARBA00005384"/>
    </source>
</evidence>
<evidence type="ECO:0000256" key="5">
    <source>
        <dbReference type="ARBA" id="ARBA00023163"/>
    </source>
</evidence>
<feature type="domain" description="HTH gntR-type" evidence="6">
    <location>
        <begin position="27"/>
        <end position="95"/>
    </location>
</feature>
<dbReference type="InterPro" id="IPR036390">
    <property type="entry name" value="WH_DNA-bd_sf"/>
</dbReference>
<keyword evidence="4" id="KW-0238">DNA-binding</keyword>
<evidence type="ECO:0000259" key="6">
    <source>
        <dbReference type="PROSITE" id="PS50949"/>
    </source>
</evidence>
<evidence type="ECO:0000313" key="7">
    <source>
        <dbReference type="EMBL" id="MDQ0503445.1"/>
    </source>
</evidence>
<dbReference type="CDD" id="cd07377">
    <property type="entry name" value="WHTH_GntR"/>
    <property type="match status" value="1"/>
</dbReference>
<dbReference type="PANTHER" id="PTHR46577:SF1">
    <property type="entry name" value="HTH-TYPE TRANSCRIPTIONAL REGULATORY PROTEIN GABR"/>
    <property type="match status" value="1"/>
</dbReference>
<dbReference type="PANTHER" id="PTHR46577">
    <property type="entry name" value="HTH-TYPE TRANSCRIPTIONAL REGULATORY PROTEIN GABR"/>
    <property type="match status" value="1"/>
</dbReference>
<dbReference type="RefSeq" id="WP_237344232.1">
    <property type="nucleotide sequence ID" value="NZ_JABWGX010000003.1"/>
</dbReference>
<protein>
    <submittedName>
        <fullName evidence="7">GntR family transcriptional regulator/MocR family aminotransferase</fullName>
    </submittedName>
</protein>
<dbReference type="SUPFAM" id="SSF53383">
    <property type="entry name" value="PLP-dependent transferases"/>
    <property type="match status" value="1"/>
</dbReference>
<dbReference type="Pfam" id="PF00155">
    <property type="entry name" value="Aminotran_1_2"/>
    <property type="match status" value="1"/>
</dbReference>
<dbReference type="Proteomes" id="UP001241747">
    <property type="component" value="Unassembled WGS sequence"/>
</dbReference>
<dbReference type="GO" id="GO:0008483">
    <property type="term" value="F:transaminase activity"/>
    <property type="evidence" value="ECO:0007669"/>
    <property type="project" value="UniProtKB-KW"/>
</dbReference>
<comment type="caution">
    <text evidence="7">The sequence shown here is derived from an EMBL/GenBank/DDBJ whole genome shotgun (WGS) entry which is preliminary data.</text>
</comment>